<dbReference type="EMBL" id="CP118710">
    <property type="protein sequence ID" value="WGK83142.1"/>
    <property type="molecule type" value="Genomic_DNA"/>
</dbReference>
<accession>A0AAX3U6N0</accession>
<gene>
    <name evidence="1" type="ORF">PYE51_17405</name>
</gene>
<protein>
    <recommendedName>
        <fullName evidence="3">RiboL-PSP-HEPN domain-containing protein</fullName>
    </recommendedName>
</protein>
<evidence type="ECO:0000313" key="1">
    <source>
        <dbReference type="EMBL" id="WGK83142.1"/>
    </source>
</evidence>
<organism evidence="1 2">
    <name type="scientific">Vibrio aestuarianus</name>
    <dbReference type="NCBI Taxonomy" id="28171"/>
    <lineage>
        <taxon>Bacteria</taxon>
        <taxon>Pseudomonadati</taxon>
        <taxon>Pseudomonadota</taxon>
        <taxon>Gammaproteobacteria</taxon>
        <taxon>Vibrionales</taxon>
        <taxon>Vibrionaceae</taxon>
        <taxon>Vibrio</taxon>
    </lineage>
</organism>
<reference evidence="1" key="1">
    <citation type="submission" date="2022-02" db="EMBL/GenBank/DDBJ databases">
        <title>Emergence and expansion in Europe of a Vibrio aestuarianus clonal complex pathogenic for oysters.</title>
        <authorList>
            <person name="Mesnil A."/>
            <person name="Travers M.-A."/>
        </authorList>
    </citation>
    <scope>NUCLEOTIDE SEQUENCE</scope>
    <source>
        <strain evidence="1">U29</strain>
    </source>
</reference>
<proteinExistence type="predicted"/>
<dbReference type="AlphaFoldDB" id="A0AAX3U6N0"/>
<name>A0AAX3U6N0_9VIBR</name>
<dbReference type="Proteomes" id="UP001239257">
    <property type="component" value="Chromosome 2"/>
</dbReference>
<dbReference type="RefSeq" id="WP_301066392.1">
    <property type="nucleotide sequence ID" value="NZ_CP118710.1"/>
</dbReference>
<evidence type="ECO:0008006" key="3">
    <source>
        <dbReference type="Google" id="ProtNLM"/>
    </source>
</evidence>
<evidence type="ECO:0000313" key="2">
    <source>
        <dbReference type="Proteomes" id="UP001239257"/>
    </source>
</evidence>
<sequence>MELYLDKSSKAMLAATLSFDYARSAEKMTEWNCVGRDNQAWNNGPFLASPANKPDLDRSYPYCFKTSKEFAMTAQIILGDNPEKLEGGGVKIPLPPKDENESRVEPVLAKLAIIEQFELFKEYLSTFDGPTNKKRRKAWEGKVESSTLELVTDLTNRRNELTHDSIYHLPTMKEAVEYFYKLRQLAVIFTEVHLSSKQS</sequence>